<dbReference type="PANTHER" id="PTHR43880">
    <property type="entry name" value="ALCOHOL DEHYDROGENASE"/>
    <property type="match status" value="1"/>
</dbReference>
<dbReference type="GO" id="GO:0008270">
    <property type="term" value="F:zinc ion binding"/>
    <property type="evidence" value="ECO:0007669"/>
    <property type="project" value="InterPro"/>
</dbReference>
<dbReference type="GO" id="GO:0046294">
    <property type="term" value="P:formaldehyde catabolic process"/>
    <property type="evidence" value="ECO:0007669"/>
    <property type="project" value="TreeGrafter"/>
</dbReference>
<dbReference type="HOGENOM" id="CLU_026673_14_1_5"/>
<dbReference type="Gene3D" id="3.90.180.10">
    <property type="entry name" value="Medium-chain alcohol dehydrogenases, catalytic domain"/>
    <property type="match status" value="1"/>
</dbReference>
<evidence type="ECO:0000256" key="3">
    <source>
        <dbReference type="ARBA" id="ARBA00022833"/>
    </source>
</evidence>
<gene>
    <name evidence="9" type="ORF">BALG_02574</name>
</gene>
<keyword evidence="2 6" id="KW-0479">Metal-binding</keyword>
<reference evidence="9" key="1">
    <citation type="submission" date="2009-01" db="EMBL/GenBank/DDBJ databases">
        <title>The Genome Sequence of Brucella pinnipedialis M292/94/1.</title>
        <authorList>
            <consortium name="The Broad Institute Genome Sequencing Platform"/>
            <person name="Ward D."/>
            <person name="Young S.K."/>
            <person name="Kodira C.D."/>
            <person name="Zeng Q."/>
            <person name="Koehrsen M."/>
            <person name="Alvarado L."/>
            <person name="Berlin A."/>
            <person name="Borenstein D."/>
            <person name="Chen Z."/>
            <person name="Engels R."/>
            <person name="Freedman E."/>
            <person name="Gellesch M."/>
            <person name="Goldberg J."/>
            <person name="Griggs A."/>
            <person name="Gujja S."/>
            <person name="Heiman D."/>
            <person name="Hepburn T."/>
            <person name="Howarth C."/>
            <person name="Jen D."/>
            <person name="Larson L."/>
            <person name="Lewis B."/>
            <person name="Mehta T."/>
            <person name="Park D."/>
            <person name="Pearson M."/>
            <person name="Roberts A."/>
            <person name="Saif S."/>
            <person name="Shea T."/>
            <person name="Shenoy N."/>
            <person name="Sisk P."/>
            <person name="Stolte C."/>
            <person name="Sykes S."/>
            <person name="Walk T."/>
            <person name="White J."/>
            <person name="Yandava C."/>
            <person name="Whatmore A.M."/>
            <person name="Perrett L.L."/>
            <person name="O'Callaghan D."/>
            <person name="Nusbaum C."/>
            <person name="Galagan J."/>
            <person name="Birren B."/>
        </authorList>
    </citation>
    <scope>NUCLEOTIDE SEQUENCE [LARGE SCALE GENOMIC DNA]</scope>
    <source>
        <strain evidence="9">M292/94/1</strain>
    </source>
</reference>
<dbReference type="PROSITE" id="PS00059">
    <property type="entry name" value="ADH_ZINC"/>
    <property type="match status" value="1"/>
</dbReference>
<comment type="similarity">
    <text evidence="6">Belongs to the zinc-containing alcohol dehydrogenase family.</text>
</comment>
<evidence type="ECO:0000256" key="2">
    <source>
        <dbReference type="ARBA" id="ARBA00022723"/>
    </source>
</evidence>
<keyword evidence="5" id="KW-0520">NAD</keyword>
<evidence type="ECO:0000256" key="6">
    <source>
        <dbReference type="RuleBase" id="RU361277"/>
    </source>
</evidence>
<dbReference type="AlphaFoldDB" id="A0A0E1WZA6"/>
<protein>
    <submittedName>
        <fullName evidence="9">Zinc containing Alcohol dehydrogenase</fullName>
    </submittedName>
</protein>
<proteinExistence type="inferred from homology"/>
<dbReference type="PANTHER" id="PTHR43880:SF12">
    <property type="entry name" value="ALCOHOL DEHYDROGENASE CLASS-3"/>
    <property type="match status" value="1"/>
</dbReference>
<dbReference type="SUPFAM" id="SSF50129">
    <property type="entry name" value="GroES-like"/>
    <property type="match status" value="2"/>
</dbReference>
<dbReference type="InterPro" id="IPR020843">
    <property type="entry name" value="ER"/>
</dbReference>
<dbReference type="GeneID" id="45125751"/>
<dbReference type="GO" id="GO:0005829">
    <property type="term" value="C:cytosol"/>
    <property type="evidence" value="ECO:0007669"/>
    <property type="project" value="TreeGrafter"/>
</dbReference>
<dbReference type="SUPFAM" id="SSF51735">
    <property type="entry name" value="NAD(P)-binding Rossmann-fold domains"/>
    <property type="match status" value="1"/>
</dbReference>
<keyword evidence="7" id="KW-1133">Transmembrane helix</keyword>
<dbReference type="RefSeq" id="WP_004681729.1">
    <property type="nucleotide sequence ID" value="NZ_EQ999534.1"/>
</dbReference>
<keyword evidence="7" id="KW-0812">Transmembrane</keyword>
<feature type="domain" description="Enoyl reductase (ER)" evidence="8">
    <location>
        <begin position="18"/>
        <end position="372"/>
    </location>
</feature>
<organism evidence="9">
    <name type="scientific">Brucella pinnipedialis M292/94/1</name>
    <dbReference type="NCBI Taxonomy" id="520462"/>
    <lineage>
        <taxon>Bacteria</taxon>
        <taxon>Pseudomonadati</taxon>
        <taxon>Pseudomonadota</taxon>
        <taxon>Alphaproteobacteria</taxon>
        <taxon>Hyphomicrobiales</taxon>
        <taxon>Brucellaceae</taxon>
        <taxon>Brucella/Ochrobactrum group</taxon>
        <taxon>Brucella</taxon>
    </lineage>
</organism>
<dbReference type="InterPro" id="IPR036291">
    <property type="entry name" value="NAD(P)-bd_dom_sf"/>
</dbReference>
<feature type="transmembrane region" description="Helical" evidence="7">
    <location>
        <begin position="166"/>
        <end position="186"/>
    </location>
</feature>
<keyword evidence="4" id="KW-0560">Oxidoreductase</keyword>
<dbReference type="Pfam" id="PF08240">
    <property type="entry name" value="ADH_N"/>
    <property type="match status" value="1"/>
</dbReference>
<dbReference type="InterPro" id="IPR013154">
    <property type="entry name" value="ADH-like_N"/>
</dbReference>
<evidence type="ECO:0000256" key="5">
    <source>
        <dbReference type="ARBA" id="ARBA00023027"/>
    </source>
</evidence>
<keyword evidence="7" id="KW-0472">Membrane</keyword>
<dbReference type="FunFam" id="3.40.50.720:FF:000003">
    <property type="entry name" value="S-(hydroxymethyl)glutathione dehydrogenase"/>
    <property type="match status" value="1"/>
</dbReference>
<dbReference type="Pfam" id="PF00107">
    <property type="entry name" value="ADH_zinc_N"/>
    <property type="match status" value="1"/>
</dbReference>
<dbReference type="InterPro" id="IPR011032">
    <property type="entry name" value="GroES-like_sf"/>
</dbReference>
<comment type="cofactor">
    <cofactor evidence="1 6">
        <name>Zn(2+)</name>
        <dbReference type="ChEBI" id="CHEBI:29105"/>
    </cofactor>
</comment>
<dbReference type="InterPro" id="IPR013149">
    <property type="entry name" value="ADH-like_C"/>
</dbReference>
<accession>A0A0E1WZA6</accession>
<dbReference type="EMBL" id="EQ999534">
    <property type="protein sequence ID" value="EEZ29221.1"/>
    <property type="molecule type" value="Genomic_DNA"/>
</dbReference>
<evidence type="ECO:0000313" key="9">
    <source>
        <dbReference type="EMBL" id="EEZ29221.1"/>
    </source>
</evidence>
<dbReference type="Proteomes" id="UP000004659">
    <property type="component" value="Unassembled WGS sequence"/>
</dbReference>
<name>A0A0E1WZA6_9HYPH</name>
<sequence length="375" mass="39568">MKFKAAVLDRHGVERPYNQTKPLVIREVELREPKADEVLVKLAASGLCHSDLSVINGDRSRQIPMVLGHEAAGVVEKIGEGVTDLVPGDHVVCVFVPNCGHCQPCAEGRPALCEPGAAANGKGEMLSGGLRLFCDDGDVYHHCGVSAYAEYAVMSRYSIIRIEKDIPLHIAALMGCAVLTGTGSIFNTGLVKPGSRVAIAGLGGVGLAAVMGAVAAGATEIIALDMFDDKLALAEQLGATKTFNVQSEGVVEAVKEYTKGGVDAAFEYAGSGAALAMCYALTKRGGEVVTAGLPNPKNMLSIPAVSLVAEEKSIRGSYLGSGVPTRDIPLFLDLYRKGKLPVEKLLTHRIKLEEINEGFERLAAGKAIRQVVEFN</sequence>
<evidence type="ECO:0000256" key="1">
    <source>
        <dbReference type="ARBA" id="ARBA00001947"/>
    </source>
</evidence>
<evidence type="ECO:0000256" key="7">
    <source>
        <dbReference type="SAM" id="Phobius"/>
    </source>
</evidence>
<feature type="transmembrane region" description="Helical" evidence="7">
    <location>
        <begin position="198"/>
        <end position="223"/>
    </location>
</feature>
<evidence type="ECO:0000259" key="8">
    <source>
        <dbReference type="SMART" id="SM00829"/>
    </source>
</evidence>
<dbReference type="Gene3D" id="3.40.50.720">
    <property type="entry name" value="NAD(P)-binding Rossmann-like Domain"/>
    <property type="match status" value="1"/>
</dbReference>
<dbReference type="CDD" id="cd08281">
    <property type="entry name" value="liver_ADH_like1"/>
    <property type="match status" value="1"/>
</dbReference>
<keyword evidence="3 6" id="KW-0862">Zinc</keyword>
<dbReference type="GO" id="GO:0051903">
    <property type="term" value="F:S-(hydroxymethyl)glutathione dehydrogenase [NAD(P)+] activity"/>
    <property type="evidence" value="ECO:0007669"/>
    <property type="project" value="TreeGrafter"/>
</dbReference>
<dbReference type="InterPro" id="IPR002328">
    <property type="entry name" value="ADH_Zn_CS"/>
</dbReference>
<dbReference type="SMART" id="SM00829">
    <property type="entry name" value="PKS_ER"/>
    <property type="match status" value="1"/>
</dbReference>
<evidence type="ECO:0000256" key="4">
    <source>
        <dbReference type="ARBA" id="ARBA00023002"/>
    </source>
</evidence>